<dbReference type="GO" id="GO:0006352">
    <property type="term" value="P:DNA-templated transcription initiation"/>
    <property type="evidence" value="ECO:0007669"/>
    <property type="project" value="InterPro"/>
</dbReference>
<dbReference type="Gene3D" id="1.10.1740.10">
    <property type="match status" value="1"/>
</dbReference>
<dbReference type="RefSeq" id="WP_240488513.1">
    <property type="nucleotide sequence ID" value="NZ_CP012333.1"/>
</dbReference>
<dbReference type="PANTHER" id="PTHR43133:SF8">
    <property type="entry name" value="RNA POLYMERASE SIGMA FACTOR HI_1459-RELATED"/>
    <property type="match status" value="1"/>
</dbReference>
<gene>
    <name evidence="8" type="ORF">AKJ09_04004</name>
</gene>
<evidence type="ECO:0000256" key="4">
    <source>
        <dbReference type="ARBA" id="ARBA00023125"/>
    </source>
</evidence>
<dbReference type="Pfam" id="PF08281">
    <property type="entry name" value="Sigma70_r4_2"/>
    <property type="match status" value="1"/>
</dbReference>
<protein>
    <submittedName>
        <fullName evidence="8">RNA polymerase sigma factor RpoE</fullName>
    </submittedName>
</protein>
<evidence type="ECO:0000256" key="3">
    <source>
        <dbReference type="ARBA" id="ARBA00023082"/>
    </source>
</evidence>
<keyword evidence="2" id="KW-0805">Transcription regulation</keyword>
<proteinExistence type="inferred from homology"/>
<keyword evidence="3" id="KW-0731">Sigma factor</keyword>
<organism evidence="8 9">
    <name type="scientific">Labilithrix luteola</name>
    <dbReference type="NCBI Taxonomy" id="1391654"/>
    <lineage>
        <taxon>Bacteria</taxon>
        <taxon>Pseudomonadati</taxon>
        <taxon>Myxococcota</taxon>
        <taxon>Polyangia</taxon>
        <taxon>Polyangiales</taxon>
        <taxon>Labilitrichaceae</taxon>
        <taxon>Labilithrix</taxon>
    </lineage>
</organism>
<reference evidence="8 9" key="1">
    <citation type="submission" date="2015-08" db="EMBL/GenBank/DDBJ databases">
        <authorList>
            <person name="Babu N.S."/>
            <person name="Beckwith C.J."/>
            <person name="Beseler K.G."/>
            <person name="Brison A."/>
            <person name="Carone J.V."/>
            <person name="Caskin T.P."/>
            <person name="Diamond M."/>
            <person name="Durham M.E."/>
            <person name="Foxe J.M."/>
            <person name="Go M."/>
            <person name="Henderson B.A."/>
            <person name="Jones I.B."/>
            <person name="McGettigan J.A."/>
            <person name="Micheletti S.J."/>
            <person name="Nasrallah M.E."/>
            <person name="Ortiz D."/>
            <person name="Piller C.R."/>
            <person name="Privatt S.R."/>
            <person name="Schneider S.L."/>
            <person name="Sharp S."/>
            <person name="Smith T.C."/>
            <person name="Stanton J.D."/>
            <person name="Ullery H.E."/>
            <person name="Wilson R.J."/>
            <person name="Serrano M.G."/>
            <person name="Buck G."/>
            <person name="Lee V."/>
            <person name="Wang Y."/>
            <person name="Carvalho R."/>
            <person name="Voegtly L."/>
            <person name="Shi R."/>
            <person name="Duckworth R."/>
            <person name="Johnson A."/>
            <person name="Loviza R."/>
            <person name="Walstead R."/>
            <person name="Shah Z."/>
            <person name="Kiflezghi M."/>
            <person name="Wade K."/>
            <person name="Ball S.L."/>
            <person name="Bradley K.W."/>
            <person name="Asai D.J."/>
            <person name="Bowman C.A."/>
            <person name="Russell D.A."/>
            <person name="Pope W.H."/>
            <person name="Jacobs-Sera D."/>
            <person name="Hendrix R.W."/>
            <person name="Hatfull G.F."/>
        </authorList>
    </citation>
    <scope>NUCLEOTIDE SEQUENCE [LARGE SCALE GENOMIC DNA]</scope>
    <source>
        <strain evidence="8 9">DSM 27648</strain>
    </source>
</reference>
<dbReference type="InterPro" id="IPR039425">
    <property type="entry name" value="RNA_pol_sigma-70-like"/>
</dbReference>
<dbReference type="EMBL" id="CP012333">
    <property type="protein sequence ID" value="AKU97340.1"/>
    <property type="molecule type" value="Genomic_DNA"/>
</dbReference>
<dbReference type="Pfam" id="PF04542">
    <property type="entry name" value="Sigma70_r2"/>
    <property type="match status" value="1"/>
</dbReference>
<evidence type="ECO:0000256" key="5">
    <source>
        <dbReference type="ARBA" id="ARBA00023163"/>
    </source>
</evidence>
<dbReference type="InterPro" id="IPR007627">
    <property type="entry name" value="RNA_pol_sigma70_r2"/>
</dbReference>
<evidence type="ECO:0000313" key="9">
    <source>
        <dbReference type="Proteomes" id="UP000064967"/>
    </source>
</evidence>
<dbReference type="GO" id="GO:0016987">
    <property type="term" value="F:sigma factor activity"/>
    <property type="evidence" value="ECO:0007669"/>
    <property type="project" value="UniProtKB-KW"/>
</dbReference>
<evidence type="ECO:0000259" key="7">
    <source>
        <dbReference type="Pfam" id="PF08281"/>
    </source>
</evidence>
<dbReference type="InterPro" id="IPR013324">
    <property type="entry name" value="RNA_pol_sigma_r3/r4-like"/>
</dbReference>
<dbReference type="KEGG" id="llu:AKJ09_04004"/>
<dbReference type="SUPFAM" id="SSF88946">
    <property type="entry name" value="Sigma2 domain of RNA polymerase sigma factors"/>
    <property type="match status" value="1"/>
</dbReference>
<evidence type="ECO:0000313" key="8">
    <source>
        <dbReference type="EMBL" id="AKU97340.1"/>
    </source>
</evidence>
<sequence length="188" mass="21235">MFAAEAEKLETVRDPALDARLRQLAIDHYDFVWRSLRRLGVMPPETDDAAQRVFLTLAQKLPNVEPSKERSYVFGIVVRVAANARRGRATARQREVPESDVPSSLAHEATAEAALSRAEERVMLDEILACLPEERRIVFMLFELEELTLVEITELLGIPIGTVTSRLRRAREEFEAAAARLRARNKGV</sequence>
<dbReference type="NCBIfam" id="TIGR02937">
    <property type="entry name" value="sigma70-ECF"/>
    <property type="match status" value="1"/>
</dbReference>
<keyword evidence="9" id="KW-1185">Reference proteome</keyword>
<accession>A0A0K1PUY6</accession>
<dbReference type="AlphaFoldDB" id="A0A0K1PUY6"/>
<evidence type="ECO:0000256" key="1">
    <source>
        <dbReference type="ARBA" id="ARBA00010641"/>
    </source>
</evidence>
<keyword evidence="5" id="KW-0804">Transcription</keyword>
<comment type="similarity">
    <text evidence="1">Belongs to the sigma-70 factor family. ECF subfamily.</text>
</comment>
<dbReference type="Proteomes" id="UP000064967">
    <property type="component" value="Chromosome"/>
</dbReference>
<dbReference type="InterPro" id="IPR013249">
    <property type="entry name" value="RNA_pol_sigma70_r4_t2"/>
</dbReference>
<dbReference type="Gene3D" id="1.10.10.10">
    <property type="entry name" value="Winged helix-like DNA-binding domain superfamily/Winged helix DNA-binding domain"/>
    <property type="match status" value="1"/>
</dbReference>
<dbReference type="InterPro" id="IPR013325">
    <property type="entry name" value="RNA_pol_sigma_r2"/>
</dbReference>
<keyword evidence="4" id="KW-0238">DNA-binding</keyword>
<dbReference type="GO" id="GO:0003677">
    <property type="term" value="F:DNA binding"/>
    <property type="evidence" value="ECO:0007669"/>
    <property type="project" value="UniProtKB-KW"/>
</dbReference>
<feature type="domain" description="RNA polymerase sigma-70 region 2" evidence="6">
    <location>
        <begin position="27"/>
        <end position="88"/>
    </location>
</feature>
<feature type="domain" description="RNA polymerase sigma factor 70 region 4 type 2" evidence="7">
    <location>
        <begin position="122"/>
        <end position="172"/>
    </location>
</feature>
<dbReference type="CDD" id="cd06171">
    <property type="entry name" value="Sigma70_r4"/>
    <property type="match status" value="1"/>
</dbReference>
<dbReference type="InterPro" id="IPR036388">
    <property type="entry name" value="WH-like_DNA-bd_sf"/>
</dbReference>
<evidence type="ECO:0000256" key="2">
    <source>
        <dbReference type="ARBA" id="ARBA00023015"/>
    </source>
</evidence>
<dbReference type="STRING" id="1391654.AKJ09_04004"/>
<dbReference type="PANTHER" id="PTHR43133">
    <property type="entry name" value="RNA POLYMERASE ECF-TYPE SIGMA FACTO"/>
    <property type="match status" value="1"/>
</dbReference>
<evidence type="ECO:0000259" key="6">
    <source>
        <dbReference type="Pfam" id="PF04542"/>
    </source>
</evidence>
<dbReference type="SUPFAM" id="SSF88659">
    <property type="entry name" value="Sigma3 and sigma4 domains of RNA polymerase sigma factors"/>
    <property type="match status" value="1"/>
</dbReference>
<dbReference type="InterPro" id="IPR014284">
    <property type="entry name" value="RNA_pol_sigma-70_dom"/>
</dbReference>
<name>A0A0K1PUY6_9BACT</name>